<proteinExistence type="predicted"/>
<accession>A0ABW6ZV71</accession>
<dbReference type="RefSeq" id="WP_393991681.1">
    <property type="nucleotide sequence ID" value="NZ_JBAFVH010000003.1"/>
</dbReference>
<reference evidence="2 3" key="1">
    <citation type="submission" date="2024-02" db="EMBL/GenBank/DDBJ databases">
        <title>Expansion and revision of Xanthobacter and proposal of Roseixanthobacter gen. nov.</title>
        <authorList>
            <person name="Soltysiak M.P.M."/>
            <person name="Jalihal A."/>
            <person name="Ory A."/>
            <person name="Chrisophersen C."/>
            <person name="Lee A.D."/>
            <person name="Boulton J."/>
            <person name="Springer M."/>
        </authorList>
    </citation>
    <scope>NUCLEOTIDE SEQUENCE [LARGE SCALE GENOMIC DNA]</scope>
    <source>
        <strain evidence="2 3">23A</strain>
    </source>
</reference>
<protein>
    <submittedName>
        <fullName evidence="2">Uncharacterized protein</fullName>
    </submittedName>
</protein>
<gene>
    <name evidence="2" type="ORF">V5F32_06060</name>
</gene>
<evidence type="ECO:0000313" key="3">
    <source>
        <dbReference type="Proteomes" id="UP001604002"/>
    </source>
</evidence>
<feature type="region of interest" description="Disordered" evidence="1">
    <location>
        <begin position="1"/>
        <end position="45"/>
    </location>
</feature>
<comment type="caution">
    <text evidence="2">The sequence shown here is derived from an EMBL/GenBank/DDBJ whole genome shotgun (WGS) entry which is preliminary data.</text>
</comment>
<keyword evidence="3" id="KW-1185">Reference proteome</keyword>
<dbReference type="EMBL" id="JBAFVH010000003">
    <property type="protein sequence ID" value="MFG1371717.1"/>
    <property type="molecule type" value="Genomic_DNA"/>
</dbReference>
<evidence type="ECO:0000313" key="2">
    <source>
        <dbReference type="EMBL" id="MFG1371717.1"/>
    </source>
</evidence>
<name>A0ABW6ZV71_9HYPH</name>
<sequence>MKIEKVRTGRVLPSLKEAAPAEAPAKAKGEKVTTTAKPKADASREAQLKAATGLVRREQNGVKEPAAGGLCAAAWQACDKAMADLGRTPTSGEAAASKHAAGLNATNVKVEYSYWRRFHGHPRAVLPPIGVVTKADSRTAEA</sequence>
<dbReference type="Proteomes" id="UP001604002">
    <property type="component" value="Unassembled WGS sequence"/>
</dbReference>
<organism evidence="2 3">
    <name type="scientific">Xanthobacter oligotrophicus</name>
    <dbReference type="NCBI Taxonomy" id="2607286"/>
    <lineage>
        <taxon>Bacteria</taxon>
        <taxon>Pseudomonadati</taxon>
        <taxon>Pseudomonadota</taxon>
        <taxon>Alphaproteobacteria</taxon>
        <taxon>Hyphomicrobiales</taxon>
        <taxon>Xanthobacteraceae</taxon>
        <taxon>Xanthobacter</taxon>
    </lineage>
</organism>
<evidence type="ECO:0000256" key="1">
    <source>
        <dbReference type="SAM" id="MobiDB-lite"/>
    </source>
</evidence>